<comment type="domain">
    <text evidence="7">The transmembrane domain is a dimerization domain.</text>
</comment>
<dbReference type="InterPro" id="IPR001623">
    <property type="entry name" value="DnaJ_domain"/>
</dbReference>
<comment type="subcellular location">
    <subcellularLocation>
        <location evidence="7">Cell inner membrane</location>
        <topology evidence="7">Single-pass type III membrane protein</topology>
    </subcellularLocation>
</comment>
<protein>
    <recommendedName>
        <fullName evidence="7">Co-chaperone protein DjlA</fullName>
    </recommendedName>
</protein>
<evidence type="ECO:0000256" key="7">
    <source>
        <dbReference type="HAMAP-Rule" id="MF_01153"/>
    </source>
</evidence>
<keyword evidence="5 7" id="KW-0472">Membrane</keyword>
<gene>
    <name evidence="7" type="primary">djlA</name>
    <name evidence="10" type="ordered locus">Ping_1051</name>
</gene>
<dbReference type="Proteomes" id="UP000000639">
    <property type="component" value="Chromosome"/>
</dbReference>
<proteinExistence type="inferred from homology"/>
<organism evidence="10 11">
    <name type="scientific">Psychromonas ingrahamii (strain DSM 17664 / CCUG 51855 / 37)</name>
    <dbReference type="NCBI Taxonomy" id="357804"/>
    <lineage>
        <taxon>Bacteria</taxon>
        <taxon>Pseudomonadati</taxon>
        <taxon>Pseudomonadota</taxon>
        <taxon>Gammaproteobacteria</taxon>
        <taxon>Alteromonadales</taxon>
        <taxon>Psychromonadaceae</taxon>
        <taxon>Psychromonas</taxon>
    </lineage>
</organism>
<dbReference type="Gene3D" id="1.10.3680.10">
    <property type="entry name" value="TerB-like"/>
    <property type="match status" value="1"/>
</dbReference>
<evidence type="ECO:0000256" key="1">
    <source>
        <dbReference type="ARBA" id="ARBA00022475"/>
    </source>
</evidence>
<feature type="domain" description="J" evidence="9">
    <location>
        <begin position="202"/>
        <end position="268"/>
    </location>
</feature>
<name>A1STS5_PSYIN</name>
<keyword evidence="10" id="KW-0346">Stress response</keyword>
<dbReference type="STRING" id="357804.Ping_1051"/>
<keyword evidence="11" id="KW-1185">Reference proteome</keyword>
<evidence type="ECO:0000256" key="2">
    <source>
        <dbReference type="ARBA" id="ARBA00022519"/>
    </source>
</evidence>
<dbReference type="InterPro" id="IPR050817">
    <property type="entry name" value="DjlA_DnaK_co-chaperone"/>
</dbReference>
<dbReference type="InterPro" id="IPR007791">
    <property type="entry name" value="DjlA_N"/>
</dbReference>
<dbReference type="AlphaFoldDB" id="A1STS5"/>
<dbReference type="KEGG" id="pin:Ping_1051"/>
<dbReference type="Gene3D" id="1.10.287.110">
    <property type="entry name" value="DnaJ domain"/>
    <property type="match status" value="1"/>
</dbReference>
<dbReference type="Pfam" id="PF05099">
    <property type="entry name" value="TerB"/>
    <property type="match status" value="1"/>
</dbReference>
<dbReference type="PRINTS" id="PR00625">
    <property type="entry name" value="JDOMAIN"/>
</dbReference>
<dbReference type="HOGENOM" id="CLU_066221_1_0_6"/>
<dbReference type="SUPFAM" id="SSF46565">
    <property type="entry name" value="Chaperone J-domain"/>
    <property type="match status" value="1"/>
</dbReference>
<evidence type="ECO:0000256" key="6">
    <source>
        <dbReference type="ARBA" id="ARBA00023186"/>
    </source>
</evidence>
<dbReference type="GO" id="GO:0051087">
    <property type="term" value="F:protein-folding chaperone binding"/>
    <property type="evidence" value="ECO:0007669"/>
    <property type="project" value="InterPro"/>
</dbReference>
<feature type="topological domain" description="Periplasmic" evidence="7">
    <location>
        <begin position="1"/>
        <end position="6"/>
    </location>
</feature>
<dbReference type="InterPro" id="IPR036869">
    <property type="entry name" value="J_dom_sf"/>
</dbReference>
<evidence type="ECO:0000313" key="10">
    <source>
        <dbReference type="EMBL" id="ABM02890.1"/>
    </source>
</evidence>
<sequence length="268" mass="30621">MRIWGKLLGGFFGFMFGNIFGMLLGVWLGHRFDRARANNFSAKNSLFGNAANSQERQKIFFNATFSVMGYVAKAKGQVTQTDIQIANAYMDQMRLQGAARERAQTSFSQGKAGEFSLKETLSEFTQMVRGERNLLQMFLGIQVQVAYSDGVLDENEKKILYNIAQQLGFSRFELERLLQMMEGQQHFHQGQQQQTQAANKEDAYKVLGVEEVATDKEIKRAYRKLMSQHHPDKLVSKGLPDEMMNLAKEKAQDIQRAYETLRTSRGFK</sequence>
<accession>A1STS5</accession>
<comment type="subunit">
    <text evidence="7">Homodimer.</text>
</comment>
<feature type="transmembrane region" description="Helical" evidence="8">
    <location>
        <begin position="7"/>
        <end position="28"/>
    </location>
</feature>
<dbReference type="GO" id="GO:0005886">
    <property type="term" value="C:plasma membrane"/>
    <property type="evidence" value="ECO:0007669"/>
    <property type="project" value="UniProtKB-SubCell"/>
</dbReference>
<evidence type="ECO:0000256" key="3">
    <source>
        <dbReference type="ARBA" id="ARBA00022692"/>
    </source>
</evidence>
<feature type="topological domain" description="Cytoplasmic" evidence="7">
    <location>
        <begin position="31"/>
        <end position="268"/>
    </location>
</feature>
<dbReference type="CDD" id="cd07316">
    <property type="entry name" value="terB_like_DjlA"/>
    <property type="match status" value="1"/>
</dbReference>
<keyword evidence="3 7" id="KW-0812">Transmembrane</keyword>
<evidence type="ECO:0000256" key="4">
    <source>
        <dbReference type="ARBA" id="ARBA00022989"/>
    </source>
</evidence>
<dbReference type="CDD" id="cd06257">
    <property type="entry name" value="DnaJ"/>
    <property type="match status" value="1"/>
</dbReference>
<dbReference type="InterPro" id="IPR029024">
    <property type="entry name" value="TerB-like"/>
</dbReference>
<evidence type="ECO:0000313" key="11">
    <source>
        <dbReference type="Proteomes" id="UP000000639"/>
    </source>
</evidence>
<dbReference type="EMBL" id="CP000510">
    <property type="protein sequence ID" value="ABM02890.1"/>
    <property type="molecule type" value="Genomic_DNA"/>
</dbReference>
<dbReference type="HAMAP" id="MF_01153">
    <property type="entry name" value="DjlA"/>
    <property type="match status" value="1"/>
</dbReference>
<keyword evidence="1 7" id="KW-1003">Cell membrane</keyword>
<dbReference type="eggNOG" id="COG1076">
    <property type="taxonomic scope" value="Bacteria"/>
</dbReference>
<dbReference type="InterPro" id="IPR023749">
    <property type="entry name" value="DjlA"/>
</dbReference>
<dbReference type="NCBIfam" id="NF006948">
    <property type="entry name" value="PRK09430.1"/>
    <property type="match status" value="1"/>
</dbReference>
<reference evidence="10 11" key="1">
    <citation type="submission" date="2007-01" db="EMBL/GenBank/DDBJ databases">
        <title>Complete sequence of Psychromonas ingrahamii 37.</title>
        <authorList>
            <consortium name="US DOE Joint Genome Institute"/>
            <person name="Copeland A."/>
            <person name="Lucas S."/>
            <person name="Lapidus A."/>
            <person name="Barry K."/>
            <person name="Detter J.C."/>
            <person name="Glavina del Rio T."/>
            <person name="Hammon N."/>
            <person name="Israni S."/>
            <person name="Dalin E."/>
            <person name="Tice H."/>
            <person name="Pitluck S."/>
            <person name="Thompson L.S."/>
            <person name="Brettin T."/>
            <person name="Bruce D."/>
            <person name="Han C."/>
            <person name="Tapia R."/>
            <person name="Schmutz J."/>
            <person name="Larimer F."/>
            <person name="Land M."/>
            <person name="Hauser L."/>
            <person name="Kyrpides N."/>
            <person name="Ivanova N."/>
            <person name="Staley J."/>
            <person name="Richardson P."/>
        </authorList>
    </citation>
    <scope>NUCLEOTIDE SEQUENCE [LARGE SCALE GENOMIC DNA]</scope>
    <source>
        <strain evidence="10 11">37</strain>
    </source>
</reference>
<dbReference type="Pfam" id="PF00226">
    <property type="entry name" value="DnaJ"/>
    <property type="match status" value="1"/>
</dbReference>
<dbReference type="SMART" id="SM00271">
    <property type="entry name" value="DnaJ"/>
    <property type="match status" value="1"/>
</dbReference>
<comment type="function">
    <text evidence="7">Regulatory DnaK co-chaperone. Direct interaction between DnaK and DjlA is needed for the induction of the wcaABCDE operon, involved in the synthesis of a colanic acid polysaccharide capsule, possibly through activation of the RcsB/RcsC phosphotransfer signaling pathway. The colanic acid capsule may help the bacterium survive conditions outside the host.</text>
</comment>
<evidence type="ECO:0000256" key="8">
    <source>
        <dbReference type="SAM" id="Phobius"/>
    </source>
</evidence>
<keyword evidence="6 7" id="KW-0143">Chaperone</keyword>
<dbReference type="SUPFAM" id="SSF158682">
    <property type="entry name" value="TerB-like"/>
    <property type="match status" value="1"/>
</dbReference>
<keyword evidence="2 7" id="KW-0997">Cell inner membrane</keyword>
<keyword evidence="4 7" id="KW-1133">Transmembrane helix</keyword>
<dbReference type="OrthoDB" id="9782583at2"/>
<evidence type="ECO:0000256" key="5">
    <source>
        <dbReference type="ARBA" id="ARBA00023136"/>
    </source>
</evidence>
<evidence type="ECO:0000259" key="9">
    <source>
        <dbReference type="PROSITE" id="PS50076"/>
    </source>
</evidence>
<dbReference type="PROSITE" id="PS50076">
    <property type="entry name" value="DNAJ_2"/>
    <property type="match status" value="1"/>
</dbReference>
<dbReference type="RefSeq" id="WP_011769453.1">
    <property type="nucleotide sequence ID" value="NC_008709.1"/>
</dbReference>
<dbReference type="PANTHER" id="PTHR24074">
    <property type="entry name" value="CO-CHAPERONE PROTEIN DJLA"/>
    <property type="match status" value="1"/>
</dbReference>